<evidence type="ECO:0000313" key="3">
    <source>
        <dbReference type="Proteomes" id="UP000234254"/>
    </source>
</evidence>
<dbReference type="GeneID" id="36544642"/>
<evidence type="ECO:0000313" key="2">
    <source>
        <dbReference type="EMBL" id="PKY05184.1"/>
    </source>
</evidence>
<accession>A0A2I1D5M9</accession>
<reference evidence="2" key="1">
    <citation type="submission" date="2016-12" db="EMBL/GenBank/DDBJ databases">
        <title>The genomes of Aspergillus section Nigri reveals drivers in fungal speciation.</title>
        <authorList>
            <consortium name="DOE Joint Genome Institute"/>
            <person name="Vesth T.C."/>
            <person name="Nybo J."/>
            <person name="Theobald S."/>
            <person name="Brandl J."/>
            <person name="Frisvad J.C."/>
            <person name="Nielsen K.F."/>
            <person name="Lyhne E.K."/>
            <person name="Kogle M.E."/>
            <person name="Kuo A."/>
            <person name="Riley R."/>
            <person name="Clum A."/>
            <person name="Nolan M."/>
            <person name="Lipzen A."/>
            <person name="Salamov A."/>
            <person name="Henrissat B."/>
            <person name="Wiebenga A."/>
            <person name="De vries R.P."/>
            <person name="Grigoriev I.V."/>
            <person name="Mortensen U.H."/>
            <person name="Andersen M.R."/>
            <person name="Baker S.E."/>
        </authorList>
    </citation>
    <scope>NUCLEOTIDE SEQUENCE</scope>
    <source>
        <strain evidence="2">IBT 28561</strain>
    </source>
</reference>
<evidence type="ECO:0000256" key="1">
    <source>
        <dbReference type="SAM" id="MobiDB-lite"/>
    </source>
</evidence>
<protein>
    <submittedName>
        <fullName evidence="2">Uncharacterized protein</fullName>
    </submittedName>
</protein>
<sequence length="71" mass="7765">MPVPVYNPQTETIDTESRPGAPTSQTHPQSGNSGDSARSGQANHPSMSKEEADRLYEERMEDEYAKREGGA</sequence>
<comment type="caution">
    <text evidence="2">The sequence shown here is derived from an EMBL/GenBank/DDBJ whole genome shotgun (WGS) entry which is preliminary data.</text>
</comment>
<dbReference type="AlphaFoldDB" id="A0A2I1D5M9"/>
<name>A0A2I1D5M9_ASPC2</name>
<feature type="compositionally biased region" description="Basic and acidic residues" evidence="1">
    <location>
        <begin position="47"/>
        <end position="71"/>
    </location>
</feature>
<dbReference type="VEuPathDB" id="FungiDB:P168DRAFT_289981"/>
<dbReference type="OrthoDB" id="197676at2759"/>
<feature type="compositionally biased region" description="Polar residues" evidence="1">
    <location>
        <begin position="22"/>
        <end position="46"/>
    </location>
</feature>
<keyword evidence="3" id="KW-1185">Reference proteome</keyword>
<dbReference type="EMBL" id="MSFM01000005">
    <property type="protein sequence ID" value="PKY05184.1"/>
    <property type="molecule type" value="Genomic_DNA"/>
</dbReference>
<organism evidence="2 3">
    <name type="scientific">Aspergillus campestris (strain IBT 28561)</name>
    <dbReference type="NCBI Taxonomy" id="1392248"/>
    <lineage>
        <taxon>Eukaryota</taxon>
        <taxon>Fungi</taxon>
        <taxon>Dikarya</taxon>
        <taxon>Ascomycota</taxon>
        <taxon>Pezizomycotina</taxon>
        <taxon>Eurotiomycetes</taxon>
        <taxon>Eurotiomycetidae</taxon>
        <taxon>Eurotiales</taxon>
        <taxon>Aspergillaceae</taxon>
        <taxon>Aspergillus</taxon>
        <taxon>Aspergillus subgen. Circumdati</taxon>
    </lineage>
</organism>
<proteinExistence type="predicted"/>
<dbReference type="RefSeq" id="XP_024693778.1">
    <property type="nucleotide sequence ID" value="XM_024837118.1"/>
</dbReference>
<dbReference type="Proteomes" id="UP000234254">
    <property type="component" value="Unassembled WGS sequence"/>
</dbReference>
<gene>
    <name evidence="2" type="ORF">P168DRAFT_289981</name>
</gene>
<feature type="region of interest" description="Disordered" evidence="1">
    <location>
        <begin position="1"/>
        <end position="71"/>
    </location>
</feature>